<keyword evidence="6 7" id="KW-0472">Membrane</keyword>
<reference evidence="10" key="1">
    <citation type="journal article" date="2021" name="Environ. Microbiol.">
        <title>Genomic characterization of three novel Desulfobacterota classes expand the metabolic and phylogenetic diversity of the phylum.</title>
        <authorList>
            <person name="Murphy C.L."/>
            <person name="Biggerstaff J."/>
            <person name="Eichhorn A."/>
            <person name="Ewing E."/>
            <person name="Shahan R."/>
            <person name="Soriano D."/>
            <person name="Stewart S."/>
            <person name="VanMol K."/>
            <person name="Walker R."/>
            <person name="Walters P."/>
            <person name="Elshahed M.S."/>
            <person name="Youssef N.H."/>
        </authorList>
    </citation>
    <scope>NUCLEOTIDE SEQUENCE</scope>
    <source>
        <strain evidence="10">Zod_Metabat.24</strain>
    </source>
</reference>
<dbReference type="Pfam" id="PF01545">
    <property type="entry name" value="Cation_efflux"/>
    <property type="match status" value="1"/>
</dbReference>
<evidence type="ECO:0000256" key="3">
    <source>
        <dbReference type="ARBA" id="ARBA00022448"/>
    </source>
</evidence>
<comment type="caution">
    <text evidence="10">The sequence shown here is derived from an EMBL/GenBank/DDBJ whole genome shotgun (WGS) entry which is preliminary data.</text>
</comment>
<dbReference type="InterPro" id="IPR036837">
    <property type="entry name" value="Cation_efflux_CTD_sf"/>
</dbReference>
<dbReference type="InterPro" id="IPR027470">
    <property type="entry name" value="Cation_efflux_CTD"/>
</dbReference>
<evidence type="ECO:0000259" key="8">
    <source>
        <dbReference type="Pfam" id="PF01545"/>
    </source>
</evidence>
<evidence type="ECO:0000259" key="9">
    <source>
        <dbReference type="Pfam" id="PF16916"/>
    </source>
</evidence>
<dbReference type="GO" id="GO:0016020">
    <property type="term" value="C:membrane"/>
    <property type="evidence" value="ECO:0007669"/>
    <property type="project" value="UniProtKB-SubCell"/>
</dbReference>
<dbReference type="AlphaFoldDB" id="A0A9D8PNY5"/>
<dbReference type="PANTHER" id="PTHR43840:SF15">
    <property type="entry name" value="MITOCHONDRIAL METAL TRANSPORTER 1-RELATED"/>
    <property type="match status" value="1"/>
</dbReference>
<sequence length="296" mass="32522">MGKIDLEHTKKIKKVTIWGLVVNVLLSVLKFVFGTIGGSQAVVADAVHSLSDIVTDVTILVGVRYWSKPADLTHPHGHRRLEVIVTMGIGVVLGIVATGILYNALVTLYRHHESSPGWIAFWAAFVSIFSKEIVYQWTVRVGNRIKSAPLVANAWHHRSDALSSIPAALAVAGAAINPRWAFLDHLGAVVVSIFIYYAAFKIVRPAFDTLVDRGAPEEDVEKIRMLALNTKGVKAVHEIRSRYISGISLAVDLHIEVDKGITVKEGHDIAKEVKRTLLKEGPEVADVVVHLEPYEK</sequence>
<protein>
    <submittedName>
        <fullName evidence="10">Cation transporter</fullName>
    </submittedName>
</protein>
<feature type="domain" description="Cation efflux protein transmembrane" evidence="8">
    <location>
        <begin position="19"/>
        <end position="211"/>
    </location>
</feature>
<evidence type="ECO:0000313" key="11">
    <source>
        <dbReference type="Proteomes" id="UP000809273"/>
    </source>
</evidence>
<dbReference type="Gene3D" id="3.30.70.1350">
    <property type="entry name" value="Cation efflux protein, cytoplasmic domain"/>
    <property type="match status" value="1"/>
</dbReference>
<dbReference type="PANTHER" id="PTHR43840">
    <property type="entry name" value="MITOCHONDRIAL METAL TRANSPORTER 1-RELATED"/>
    <property type="match status" value="1"/>
</dbReference>
<gene>
    <name evidence="10" type="ORF">JW984_14605</name>
</gene>
<feature type="domain" description="Cation efflux protein cytoplasmic" evidence="9">
    <location>
        <begin position="216"/>
        <end position="294"/>
    </location>
</feature>
<evidence type="ECO:0000256" key="1">
    <source>
        <dbReference type="ARBA" id="ARBA00004141"/>
    </source>
</evidence>
<dbReference type="EMBL" id="JAFGIX010000079">
    <property type="protein sequence ID" value="MBN1574426.1"/>
    <property type="molecule type" value="Genomic_DNA"/>
</dbReference>
<dbReference type="Pfam" id="PF16916">
    <property type="entry name" value="ZT_dimer"/>
    <property type="match status" value="1"/>
</dbReference>
<keyword evidence="4 7" id="KW-0812">Transmembrane</keyword>
<feature type="transmembrane region" description="Helical" evidence="7">
    <location>
        <begin position="117"/>
        <end position="138"/>
    </location>
</feature>
<feature type="transmembrane region" description="Helical" evidence="7">
    <location>
        <begin position="182"/>
        <end position="200"/>
    </location>
</feature>
<keyword evidence="3" id="KW-0813">Transport</keyword>
<evidence type="ECO:0000256" key="4">
    <source>
        <dbReference type="ARBA" id="ARBA00022692"/>
    </source>
</evidence>
<evidence type="ECO:0000256" key="7">
    <source>
        <dbReference type="SAM" id="Phobius"/>
    </source>
</evidence>
<dbReference type="SUPFAM" id="SSF161111">
    <property type="entry name" value="Cation efflux protein transmembrane domain-like"/>
    <property type="match status" value="1"/>
</dbReference>
<dbReference type="FunFam" id="1.20.1510.10:FF:000006">
    <property type="entry name" value="Divalent cation efflux transporter"/>
    <property type="match status" value="1"/>
</dbReference>
<evidence type="ECO:0000313" key="10">
    <source>
        <dbReference type="EMBL" id="MBN1574426.1"/>
    </source>
</evidence>
<dbReference type="InterPro" id="IPR058533">
    <property type="entry name" value="Cation_efflux_TM"/>
</dbReference>
<organism evidence="10 11">
    <name type="scientific">Candidatus Zymogenus saltonus</name>
    <dbReference type="NCBI Taxonomy" id="2844893"/>
    <lineage>
        <taxon>Bacteria</taxon>
        <taxon>Deltaproteobacteria</taxon>
        <taxon>Candidatus Zymogenia</taxon>
        <taxon>Candidatus Zymogeniales</taxon>
        <taxon>Candidatus Zymogenaceae</taxon>
        <taxon>Candidatus Zymogenus</taxon>
    </lineage>
</organism>
<evidence type="ECO:0000256" key="6">
    <source>
        <dbReference type="ARBA" id="ARBA00023136"/>
    </source>
</evidence>
<reference evidence="10" key="2">
    <citation type="submission" date="2021-01" db="EMBL/GenBank/DDBJ databases">
        <authorList>
            <person name="Hahn C.R."/>
            <person name="Youssef N.H."/>
            <person name="Elshahed M."/>
        </authorList>
    </citation>
    <scope>NUCLEOTIDE SEQUENCE</scope>
    <source>
        <strain evidence="10">Zod_Metabat.24</strain>
    </source>
</reference>
<dbReference type="SUPFAM" id="SSF160240">
    <property type="entry name" value="Cation efflux protein cytoplasmic domain-like"/>
    <property type="match status" value="1"/>
</dbReference>
<dbReference type="Gene3D" id="1.20.1510.10">
    <property type="entry name" value="Cation efflux protein transmembrane domain"/>
    <property type="match status" value="1"/>
</dbReference>
<proteinExistence type="inferred from homology"/>
<dbReference type="NCBIfam" id="TIGR01297">
    <property type="entry name" value="CDF"/>
    <property type="match status" value="1"/>
</dbReference>
<keyword evidence="5 7" id="KW-1133">Transmembrane helix</keyword>
<dbReference type="InterPro" id="IPR050291">
    <property type="entry name" value="CDF_Transporter"/>
</dbReference>
<dbReference type="GO" id="GO:0008324">
    <property type="term" value="F:monoatomic cation transmembrane transporter activity"/>
    <property type="evidence" value="ECO:0007669"/>
    <property type="project" value="InterPro"/>
</dbReference>
<evidence type="ECO:0000256" key="2">
    <source>
        <dbReference type="ARBA" id="ARBA00008114"/>
    </source>
</evidence>
<dbReference type="Proteomes" id="UP000809273">
    <property type="component" value="Unassembled WGS sequence"/>
</dbReference>
<dbReference type="InterPro" id="IPR002524">
    <property type="entry name" value="Cation_efflux"/>
</dbReference>
<comment type="subcellular location">
    <subcellularLocation>
        <location evidence="1">Membrane</location>
        <topology evidence="1">Multi-pass membrane protein</topology>
    </subcellularLocation>
</comment>
<comment type="similarity">
    <text evidence="2">Belongs to the cation diffusion facilitator (CDF) transporter (TC 2.A.4) family.</text>
</comment>
<feature type="transmembrane region" description="Helical" evidence="7">
    <location>
        <begin position="83"/>
        <end position="105"/>
    </location>
</feature>
<evidence type="ECO:0000256" key="5">
    <source>
        <dbReference type="ARBA" id="ARBA00022989"/>
    </source>
</evidence>
<name>A0A9D8PNY5_9DELT</name>
<feature type="transmembrane region" description="Helical" evidence="7">
    <location>
        <begin position="15"/>
        <end position="36"/>
    </location>
</feature>
<accession>A0A9D8PNY5</accession>
<dbReference type="InterPro" id="IPR027469">
    <property type="entry name" value="Cation_efflux_TMD_sf"/>
</dbReference>